<accession>A0A1T0A3L4</accession>
<evidence type="ECO:0000313" key="6">
    <source>
        <dbReference type="Proteomes" id="UP000254133"/>
    </source>
</evidence>
<sequence>MNAFAKFSLSLLTASTLVACGGDKPADVPKADATAPQAGEGKSLIIATEANYPPFNNMTADGKIIGFDVDVINAVCAEIKANCDIVAQDWDGLLPGLLTNKYDAVIAGMSITPERQAQVDFSEPYFSNTIVWLSKTDGSFDPSNIKNLVLGSQRSTTGADYITQKYDGKDGNRVQLYDTYTNSYLDLKAGRNHAVMAEKVSAMDWLKQGNDGFGLVGDEIDNNDNLGIAVRKGDALKADFDKALATLKANGRLAELEKQHFGDTAKPTPSETAEPSVVEPADTVKAEESATAEPAKSE</sequence>
<dbReference type="SMART" id="SM00062">
    <property type="entry name" value="PBPb"/>
    <property type="match status" value="1"/>
</dbReference>
<dbReference type="SUPFAM" id="SSF53850">
    <property type="entry name" value="Periplasmic binding protein-like II"/>
    <property type="match status" value="1"/>
</dbReference>
<dbReference type="Gene3D" id="3.40.190.10">
    <property type="entry name" value="Periplasmic binding protein-like II"/>
    <property type="match status" value="2"/>
</dbReference>
<dbReference type="EMBL" id="UGPZ01000002">
    <property type="protein sequence ID" value="STY91310.1"/>
    <property type="molecule type" value="Genomic_DNA"/>
</dbReference>
<dbReference type="InterPro" id="IPR018313">
    <property type="entry name" value="SBP_3_CS"/>
</dbReference>
<dbReference type="SMART" id="SM00079">
    <property type="entry name" value="PBPe"/>
    <property type="match status" value="1"/>
</dbReference>
<protein>
    <submittedName>
        <fullName evidence="5">ABC transporter arginine-binding protein 1</fullName>
    </submittedName>
</protein>
<dbReference type="PANTHER" id="PTHR35936:SF17">
    <property type="entry name" value="ARGININE-BINDING EXTRACELLULAR PROTEIN ARTP"/>
    <property type="match status" value="1"/>
</dbReference>
<evidence type="ECO:0000256" key="4">
    <source>
        <dbReference type="RuleBase" id="RU003744"/>
    </source>
</evidence>
<organism evidence="5 6">
    <name type="scientific">Moraxella bovis</name>
    <dbReference type="NCBI Taxonomy" id="476"/>
    <lineage>
        <taxon>Bacteria</taxon>
        <taxon>Pseudomonadati</taxon>
        <taxon>Pseudomonadota</taxon>
        <taxon>Gammaproteobacteria</taxon>
        <taxon>Moraxellales</taxon>
        <taxon>Moraxellaceae</taxon>
        <taxon>Moraxella</taxon>
    </lineage>
</organism>
<evidence type="ECO:0000256" key="1">
    <source>
        <dbReference type="ARBA" id="ARBA00004196"/>
    </source>
</evidence>
<keyword evidence="3" id="KW-0732">Signal</keyword>
<dbReference type="Pfam" id="PF00497">
    <property type="entry name" value="SBP_bac_3"/>
    <property type="match status" value="1"/>
</dbReference>
<dbReference type="Proteomes" id="UP000254133">
    <property type="component" value="Unassembled WGS sequence"/>
</dbReference>
<dbReference type="PROSITE" id="PS01039">
    <property type="entry name" value="SBP_BACTERIAL_3"/>
    <property type="match status" value="1"/>
</dbReference>
<proteinExistence type="inferred from homology"/>
<dbReference type="GO" id="GO:0016020">
    <property type="term" value="C:membrane"/>
    <property type="evidence" value="ECO:0007669"/>
    <property type="project" value="InterPro"/>
</dbReference>
<dbReference type="InterPro" id="IPR001320">
    <property type="entry name" value="Iontro_rcpt_C"/>
</dbReference>
<dbReference type="PROSITE" id="PS51257">
    <property type="entry name" value="PROKAR_LIPOPROTEIN"/>
    <property type="match status" value="1"/>
</dbReference>
<comment type="subcellular location">
    <subcellularLocation>
        <location evidence="1">Cell envelope</location>
    </subcellularLocation>
</comment>
<dbReference type="PANTHER" id="PTHR35936">
    <property type="entry name" value="MEMBRANE-BOUND LYTIC MUREIN TRANSGLYCOSYLASE F"/>
    <property type="match status" value="1"/>
</dbReference>
<dbReference type="GO" id="GO:0030313">
    <property type="term" value="C:cell envelope"/>
    <property type="evidence" value="ECO:0007669"/>
    <property type="project" value="UniProtKB-SubCell"/>
</dbReference>
<evidence type="ECO:0000256" key="2">
    <source>
        <dbReference type="ARBA" id="ARBA00010333"/>
    </source>
</evidence>
<evidence type="ECO:0000313" key="5">
    <source>
        <dbReference type="EMBL" id="STY91310.1"/>
    </source>
</evidence>
<dbReference type="RefSeq" id="WP_078273941.1">
    <property type="nucleotide sequence ID" value="NZ_CP087817.1"/>
</dbReference>
<comment type="similarity">
    <text evidence="2 4">Belongs to the bacterial solute-binding protein 3 family.</text>
</comment>
<evidence type="ECO:0000256" key="3">
    <source>
        <dbReference type="ARBA" id="ARBA00022729"/>
    </source>
</evidence>
<dbReference type="AlphaFoldDB" id="A0A1T0A3L4"/>
<gene>
    <name evidence="5" type="primary">artJ</name>
    <name evidence="5" type="ORF">NCTC9426_01358</name>
</gene>
<dbReference type="InterPro" id="IPR001638">
    <property type="entry name" value="Solute-binding_3/MltF_N"/>
</dbReference>
<name>A0A1T0A3L4_MORBO</name>
<reference evidence="5 6" key="1">
    <citation type="submission" date="2018-06" db="EMBL/GenBank/DDBJ databases">
        <authorList>
            <consortium name="Pathogen Informatics"/>
            <person name="Doyle S."/>
        </authorList>
    </citation>
    <scope>NUCLEOTIDE SEQUENCE [LARGE SCALE GENOMIC DNA]</scope>
    <source>
        <strain evidence="5 6">NCTC9426</strain>
    </source>
</reference>
<dbReference type="GO" id="GO:0015276">
    <property type="term" value="F:ligand-gated monoatomic ion channel activity"/>
    <property type="evidence" value="ECO:0007669"/>
    <property type="project" value="InterPro"/>
</dbReference>